<name>A0AAN5I8K6_9BILA</name>
<dbReference type="Proteomes" id="UP001328107">
    <property type="component" value="Unassembled WGS sequence"/>
</dbReference>
<dbReference type="Gene3D" id="2.60.210.10">
    <property type="entry name" value="Apoptosis, Tumor Necrosis Factor Receptor Associated Protein 2, Chain A"/>
    <property type="match status" value="1"/>
</dbReference>
<feature type="domain" description="MATH" evidence="1">
    <location>
        <begin position="60"/>
        <end position="151"/>
    </location>
</feature>
<evidence type="ECO:0000313" key="3">
    <source>
        <dbReference type="Proteomes" id="UP001328107"/>
    </source>
</evidence>
<dbReference type="AlphaFoldDB" id="A0AAN5I8K6"/>
<sequence>MSSSLTTNMQKLRMETVNNSDVKVILAAIDKLSNKLESVAESVASLEKYADATTIRAKFTGISKLADTKVYSKPVTIDEIEWRFNVSRYNNYLKLFFNGKDTSGSSFAACFELQLISQIDSSKVHLQGDLKMHELFTVQQISWGYDKFISFAVCLLISKINRCKAIISSLFEELYDEKMGFVKDDSILVAAVFKAFRSQSARSDATVQSNS</sequence>
<comment type="caution">
    <text evidence="2">The sequence shown here is derived from an EMBL/GenBank/DDBJ whole genome shotgun (WGS) entry which is preliminary data.</text>
</comment>
<organism evidence="2 3">
    <name type="scientific">Pristionchus mayeri</name>
    <dbReference type="NCBI Taxonomy" id="1317129"/>
    <lineage>
        <taxon>Eukaryota</taxon>
        <taxon>Metazoa</taxon>
        <taxon>Ecdysozoa</taxon>
        <taxon>Nematoda</taxon>
        <taxon>Chromadorea</taxon>
        <taxon>Rhabditida</taxon>
        <taxon>Rhabditina</taxon>
        <taxon>Diplogasteromorpha</taxon>
        <taxon>Diplogasteroidea</taxon>
        <taxon>Neodiplogasteridae</taxon>
        <taxon>Pristionchus</taxon>
    </lineage>
</organism>
<protein>
    <recommendedName>
        <fullName evidence="1">MATH domain-containing protein</fullName>
    </recommendedName>
</protein>
<evidence type="ECO:0000259" key="1">
    <source>
        <dbReference type="Pfam" id="PF00917"/>
    </source>
</evidence>
<reference evidence="3" key="1">
    <citation type="submission" date="2022-10" db="EMBL/GenBank/DDBJ databases">
        <title>Genome assembly of Pristionchus species.</title>
        <authorList>
            <person name="Yoshida K."/>
            <person name="Sommer R.J."/>
        </authorList>
    </citation>
    <scope>NUCLEOTIDE SEQUENCE [LARGE SCALE GENOMIC DNA]</scope>
    <source>
        <strain evidence="3">RS5460</strain>
    </source>
</reference>
<dbReference type="Pfam" id="PF00917">
    <property type="entry name" value="MATH"/>
    <property type="match status" value="1"/>
</dbReference>
<proteinExistence type="predicted"/>
<dbReference type="EMBL" id="BTRK01000006">
    <property type="protein sequence ID" value="GMR56623.1"/>
    <property type="molecule type" value="Genomic_DNA"/>
</dbReference>
<dbReference type="InterPro" id="IPR002083">
    <property type="entry name" value="MATH/TRAF_dom"/>
</dbReference>
<accession>A0AAN5I8K6</accession>
<dbReference type="SUPFAM" id="SSF49599">
    <property type="entry name" value="TRAF domain-like"/>
    <property type="match status" value="1"/>
</dbReference>
<dbReference type="CDD" id="cd00121">
    <property type="entry name" value="MATH"/>
    <property type="match status" value="1"/>
</dbReference>
<dbReference type="InterPro" id="IPR008974">
    <property type="entry name" value="TRAF-like"/>
</dbReference>
<keyword evidence="3" id="KW-1185">Reference proteome</keyword>
<gene>
    <name evidence="2" type="ORF">PMAYCL1PPCAC_26818</name>
</gene>
<evidence type="ECO:0000313" key="2">
    <source>
        <dbReference type="EMBL" id="GMR56623.1"/>
    </source>
</evidence>